<organism evidence="1 2">
    <name type="scientific">Gigaspora margarita</name>
    <dbReference type="NCBI Taxonomy" id="4874"/>
    <lineage>
        <taxon>Eukaryota</taxon>
        <taxon>Fungi</taxon>
        <taxon>Fungi incertae sedis</taxon>
        <taxon>Mucoromycota</taxon>
        <taxon>Glomeromycotina</taxon>
        <taxon>Glomeromycetes</taxon>
        <taxon>Diversisporales</taxon>
        <taxon>Gigasporaceae</taxon>
        <taxon>Gigaspora</taxon>
    </lineage>
</organism>
<keyword evidence="2" id="KW-1185">Reference proteome</keyword>
<dbReference type="Proteomes" id="UP000789901">
    <property type="component" value="Unassembled WGS sequence"/>
</dbReference>
<reference evidence="1 2" key="1">
    <citation type="submission" date="2021-06" db="EMBL/GenBank/DDBJ databases">
        <authorList>
            <person name="Kallberg Y."/>
            <person name="Tangrot J."/>
            <person name="Rosling A."/>
        </authorList>
    </citation>
    <scope>NUCLEOTIDE SEQUENCE [LARGE SCALE GENOMIC DNA]</scope>
    <source>
        <strain evidence="1 2">120-4 pot B 10/14</strain>
    </source>
</reference>
<gene>
    <name evidence="1" type="ORF">GMARGA_LOCUS20205</name>
</gene>
<sequence>MDPYEMIESYRMMDDDFNDYLGDFNYEVAKGSEILMEAFLSTNIRPNIQMSPNFPTPLESKNKALPISNIIYIHMPNH</sequence>
<accession>A0ABN7VLW1</accession>
<protein>
    <submittedName>
        <fullName evidence="1">37111_t:CDS:1</fullName>
    </submittedName>
</protein>
<evidence type="ECO:0000313" key="2">
    <source>
        <dbReference type="Proteomes" id="UP000789901"/>
    </source>
</evidence>
<name>A0ABN7VLW1_GIGMA</name>
<comment type="caution">
    <text evidence="1">The sequence shown here is derived from an EMBL/GenBank/DDBJ whole genome shotgun (WGS) entry which is preliminary data.</text>
</comment>
<proteinExistence type="predicted"/>
<dbReference type="EMBL" id="CAJVQB010017502">
    <property type="protein sequence ID" value="CAG8784497.1"/>
    <property type="molecule type" value="Genomic_DNA"/>
</dbReference>
<evidence type="ECO:0000313" key="1">
    <source>
        <dbReference type="EMBL" id="CAG8784497.1"/>
    </source>
</evidence>